<dbReference type="GO" id="GO:0016567">
    <property type="term" value="P:protein ubiquitination"/>
    <property type="evidence" value="ECO:0007669"/>
    <property type="project" value="InterPro"/>
</dbReference>
<dbReference type="Pfam" id="PF13923">
    <property type="entry name" value="zf-C3HC4_2"/>
    <property type="match status" value="1"/>
</dbReference>
<keyword evidence="5" id="KW-0963">Cytoplasm</keyword>
<reference evidence="15" key="1">
    <citation type="submission" date="2020-02" db="EMBL/GenBank/DDBJ databases">
        <title>Bird 10,000 Genomes (B10K) Project - Family phase.</title>
        <authorList>
            <person name="Zhang G."/>
        </authorList>
    </citation>
    <scope>NUCLEOTIDE SEQUENCE</scope>
    <source>
        <strain evidence="15">B10K-DU-023-52</strain>
        <tissue evidence="15">Mixed tissue sample</tissue>
    </source>
</reference>
<sequence>MSLLHSEGSCGAREAESGCCAAMASACSAAAKEESCSGGSSAGSAPASFSDETQGYDVEFDPPLESKYECPICLMALREAVQTPCGHRFCKACIVKSIRDAGHKCPVDNEILLENQLFPDNFAKREILSLTVKCPNKGCSMKMELMHLEDHQLQCDFSTVECLQCQGTFPKNRLKEHMTQECPRRQVCCPNCATSMAYEDKELHDQTCPLANIYCEYCNTVLIREQMPNHYDNDCPTAPVPCFYSAFGCPEKVTLLSIPSELQTFCVILSVTFAMCFPSLVSFTNPKSSVICGCGFFVWRYLNSKAVHVDTLHFKIAFSDLKSFVNNLLDDLAFIISCFLSFHVKNPMPTKTIMHVSDLYCSHLCQFYLNFPGLQFYAETTSYLWFFEPQLYQHQAKDTKTLKVFSNLNDSVICPLVFELLFPFFPTMILNLELSVEGPERQNHEEVMETKPELLAFQRPTIHRNPKGFGYVTFMHLETLKQRSFIKDDTVLVRCEVLTRLDLSSVRREGFQARSADGAM</sequence>
<evidence type="ECO:0000256" key="2">
    <source>
        <dbReference type="ARBA" id="ARBA00004544"/>
    </source>
</evidence>
<dbReference type="GO" id="GO:0005938">
    <property type="term" value="C:cell cortex"/>
    <property type="evidence" value="ECO:0007669"/>
    <property type="project" value="UniProtKB-SubCell"/>
</dbReference>
<protein>
    <recommendedName>
        <fullName evidence="11">E3 ubiquitin-protein ligase TRAF6</fullName>
    </recommendedName>
</protein>
<dbReference type="FunFam" id="3.30.40.10:FF:000289">
    <property type="entry name" value="TNF receptor-associated factor"/>
    <property type="match status" value="1"/>
</dbReference>
<dbReference type="GO" id="GO:0141124">
    <property type="term" value="P:intracellular signaling cassette"/>
    <property type="evidence" value="ECO:0007669"/>
    <property type="project" value="UniProtKB-ARBA"/>
</dbReference>
<feature type="domain" description="TRAF-type" evidence="14">
    <location>
        <begin position="204"/>
        <end position="258"/>
    </location>
</feature>
<comment type="similarity">
    <text evidence="4">Belongs to the TNF receptor-associated factor family. A subfamily.</text>
</comment>
<evidence type="ECO:0000259" key="13">
    <source>
        <dbReference type="PROSITE" id="PS50089"/>
    </source>
</evidence>
<feature type="domain" description="TRAF-type" evidence="14">
    <location>
        <begin position="151"/>
        <end position="199"/>
    </location>
</feature>
<dbReference type="Gene3D" id="3.30.40.10">
    <property type="entry name" value="Zinc/RING finger domain, C3HC4 (zinc finger)"/>
    <property type="match status" value="3"/>
</dbReference>
<evidence type="ECO:0000256" key="8">
    <source>
        <dbReference type="ARBA" id="ARBA00022737"/>
    </source>
</evidence>
<dbReference type="PANTHER" id="PTHR10131:SF152">
    <property type="entry name" value="TNF RECEPTOR-ASSOCIATED FACTOR 6"/>
    <property type="match status" value="1"/>
</dbReference>
<feature type="non-terminal residue" evidence="15">
    <location>
        <position position="1"/>
    </location>
</feature>
<dbReference type="InterPro" id="IPR013083">
    <property type="entry name" value="Znf_RING/FYVE/PHD"/>
</dbReference>
<dbReference type="FunFam" id="3.30.40.10:FF:000179">
    <property type="entry name" value="TNF receptor-associated factor"/>
    <property type="match status" value="1"/>
</dbReference>
<comment type="pathway">
    <text evidence="3">Protein modification; protein ubiquitination.</text>
</comment>
<evidence type="ECO:0000313" key="16">
    <source>
        <dbReference type="Proteomes" id="UP000618746"/>
    </source>
</evidence>
<keyword evidence="8" id="KW-0677">Repeat</keyword>
<evidence type="ECO:0000256" key="1">
    <source>
        <dbReference type="ARBA" id="ARBA00004502"/>
    </source>
</evidence>
<dbReference type="PROSITE" id="PS00518">
    <property type="entry name" value="ZF_RING_1"/>
    <property type="match status" value="1"/>
</dbReference>
<dbReference type="InterPro" id="IPR041310">
    <property type="entry name" value="TRAF6_Z2"/>
</dbReference>
<dbReference type="Pfam" id="PF18048">
    <property type="entry name" value="TRAF6_Z2"/>
    <property type="match status" value="1"/>
</dbReference>
<evidence type="ECO:0000256" key="4">
    <source>
        <dbReference type="ARBA" id="ARBA00006608"/>
    </source>
</evidence>
<feature type="zinc finger region" description="TRAF-type" evidence="12">
    <location>
        <begin position="204"/>
        <end position="258"/>
    </location>
</feature>
<comment type="subcellular location">
    <subcellularLocation>
        <location evidence="2">Cytoplasm</location>
        <location evidence="2">Cell cortex</location>
    </subcellularLocation>
    <subcellularLocation>
        <location evidence="1">Lipid droplet</location>
    </subcellularLocation>
</comment>
<dbReference type="EMBL" id="WBNQ01028370">
    <property type="protein sequence ID" value="NXX66700.1"/>
    <property type="molecule type" value="Genomic_DNA"/>
</dbReference>
<dbReference type="CDD" id="cd16643">
    <property type="entry name" value="mRING-HC-C3HC3D_TRAF6"/>
    <property type="match status" value="1"/>
</dbReference>
<dbReference type="GO" id="GO:0043122">
    <property type="term" value="P:regulation of canonical NF-kappaB signal transduction"/>
    <property type="evidence" value="ECO:0007669"/>
    <property type="project" value="TreeGrafter"/>
</dbReference>
<evidence type="ECO:0000259" key="14">
    <source>
        <dbReference type="PROSITE" id="PS50145"/>
    </source>
</evidence>
<dbReference type="Pfam" id="PF21355">
    <property type="entry name" value="TRAF-mep_MATH"/>
    <property type="match status" value="1"/>
</dbReference>
<dbReference type="FunFam" id="3.30.40.10:FF:000211">
    <property type="entry name" value="TNF receptor-associated factor"/>
    <property type="match status" value="1"/>
</dbReference>
<keyword evidence="10 12" id="KW-0862">Zinc</keyword>
<dbReference type="GO" id="GO:0061630">
    <property type="term" value="F:ubiquitin protein ligase activity"/>
    <property type="evidence" value="ECO:0007669"/>
    <property type="project" value="TreeGrafter"/>
</dbReference>
<dbReference type="InterPro" id="IPR012227">
    <property type="entry name" value="TNF_rcpt-assoc_TRAF_met"/>
</dbReference>
<evidence type="ECO:0000256" key="10">
    <source>
        <dbReference type="ARBA" id="ARBA00022833"/>
    </source>
</evidence>
<dbReference type="Gene3D" id="2.60.210.10">
    <property type="entry name" value="Apoptosis, Tumor Necrosis Factor Receptor Associated Protein 2, Chain A"/>
    <property type="match status" value="1"/>
</dbReference>
<keyword evidence="16" id="KW-1185">Reference proteome</keyword>
<dbReference type="InterPro" id="IPR049342">
    <property type="entry name" value="TRAF1-6_MATH_dom"/>
</dbReference>
<evidence type="ECO:0000313" key="15">
    <source>
        <dbReference type="EMBL" id="NXX66700.1"/>
    </source>
</evidence>
<dbReference type="InterPro" id="IPR027139">
    <property type="entry name" value="TRAF6_RING-HC"/>
</dbReference>
<dbReference type="OrthoDB" id="6475149at2759"/>
<dbReference type="PANTHER" id="PTHR10131">
    <property type="entry name" value="TNF RECEPTOR ASSOCIATED FACTOR"/>
    <property type="match status" value="1"/>
</dbReference>
<dbReference type="GO" id="GO:0042981">
    <property type="term" value="P:regulation of apoptotic process"/>
    <property type="evidence" value="ECO:0007669"/>
    <property type="project" value="InterPro"/>
</dbReference>
<keyword evidence="9 12" id="KW-0863">Zinc-finger</keyword>
<accession>A0A852JNN1</accession>
<feature type="zinc finger region" description="TRAF-type" evidence="12">
    <location>
        <begin position="151"/>
        <end position="199"/>
    </location>
</feature>
<dbReference type="PROSITE" id="PS50089">
    <property type="entry name" value="ZF_RING_2"/>
    <property type="match status" value="1"/>
</dbReference>
<name>A0A852JNN1_SPIPA</name>
<feature type="non-terminal residue" evidence="15">
    <location>
        <position position="520"/>
    </location>
</feature>
<evidence type="ECO:0000256" key="3">
    <source>
        <dbReference type="ARBA" id="ARBA00004906"/>
    </source>
</evidence>
<organism evidence="15 16">
    <name type="scientific">Spizella passerina</name>
    <name type="common">Chipping sparrow</name>
    <dbReference type="NCBI Taxonomy" id="40210"/>
    <lineage>
        <taxon>Eukaryota</taxon>
        <taxon>Metazoa</taxon>
        <taxon>Chordata</taxon>
        <taxon>Craniata</taxon>
        <taxon>Vertebrata</taxon>
        <taxon>Euteleostomi</taxon>
        <taxon>Archelosauria</taxon>
        <taxon>Archosauria</taxon>
        <taxon>Dinosauria</taxon>
        <taxon>Saurischia</taxon>
        <taxon>Theropoda</taxon>
        <taxon>Coelurosauria</taxon>
        <taxon>Aves</taxon>
        <taxon>Neognathae</taxon>
        <taxon>Neoaves</taxon>
        <taxon>Telluraves</taxon>
        <taxon>Australaves</taxon>
        <taxon>Passeriformes</taxon>
        <taxon>Passerellidae</taxon>
        <taxon>Spizella</taxon>
    </lineage>
</organism>
<keyword evidence="7 12" id="KW-0479">Metal-binding</keyword>
<dbReference type="GO" id="GO:0031663">
    <property type="term" value="P:lipopolysaccharide-mediated signaling pathway"/>
    <property type="evidence" value="ECO:0007669"/>
    <property type="project" value="TreeGrafter"/>
</dbReference>
<dbReference type="InterPro" id="IPR017907">
    <property type="entry name" value="Znf_RING_CS"/>
</dbReference>
<gene>
    <name evidence="15" type="primary">Traf6</name>
    <name evidence="15" type="ORF">SPIPAS_R03074</name>
</gene>
<evidence type="ECO:0000256" key="6">
    <source>
        <dbReference type="ARBA" id="ARBA00022677"/>
    </source>
</evidence>
<evidence type="ECO:0000256" key="9">
    <source>
        <dbReference type="ARBA" id="ARBA00022771"/>
    </source>
</evidence>
<evidence type="ECO:0000256" key="5">
    <source>
        <dbReference type="ARBA" id="ARBA00022490"/>
    </source>
</evidence>
<dbReference type="GO" id="GO:0045087">
    <property type="term" value="P:innate immune response"/>
    <property type="evidence" value="ECO:0007669"/>
    <property type="project" value="TreeGrafter"/>
</dbReference>
<dbReference type="PROSITE" id="PS50145">
    <property type="entry name" value="ZF_TRAF"/>
    <property type="match status" value="2"/>
</dbReference>
<dbReference type="Proteomes" id="UP000618746">
    <property type="component" value="Unassembled WGS sequence"/>
</dbReference>
<evidence type="ECO:0000256" key="11">
    <source>
        <dbReference type="ARBA" id="ARBA00030810"/>
    </source>
</evidence>
<dbReference type="GO" id="GO:0005164">
    <property type="term" value="F:tumor necrosis factor receptor binding"/>
    <property type="evidence" value="ECO:0007669"/>
    <property type="project" value="InterPro"/>
</dbReference>
<proteinExistence type="inferred from homology"/>
<dbReference type="InterPro" id="IPR001841">
    <property type="entry name" value="Znf_RING"/>
</dbReference>
<evidence type="ECO:0000256" key="7">
    <source>
        <dbReference type="ARBA" id="ARBA00022723"/>
    </source>
</evidence>
<dbReference type="AlphaFoldDB" id="A0A852JNN1"/>
<dbReference type="PIRSF" id="PIRSF015614">
    <property type="entry name" value="TRAF"/>
    <property type="match status" value="1"/>
</dbReference>
<dbReference type="InterPro" id="IPR008974">
    <property type="entry name" value="TRAF-like"/>
</dbReference>
<comment type="caution">
    <text evidence="15">The sequence shown here is derived from an EMBL/GenBank/DDBJ whole genome shotgun (WGS) entry which is preliminary data.</text>
</comment>
<keyword evidence="6" id="KW-0551">Lipid droplet</keyword>
<dbReference type="SUPFAM" id="SSF57850">
    <property type="entry name" value="RING/U-box"/>
    <property type="match status" value="1"/>
</dbReference>
<dbReference type="SMART" id="SM00184">
    <property type="entry name" value="RING"/>
    <property type="match status" value="1"/>
</dbReference>
<dbReference type="InterPro" id="IPR001293">
    <property type="entry name" value="Znf_TRAF"/>
</dbReference>
<dbReference type="GO" id="GO:0008270">
    <property type="term" value="F:zinc ion binding"/>
    <property type="evidence" value="ECO:0007669"/>
    <property type="project" value="UniProtKB-KW"/>
</dbReference>
<feature type="domain" description="RING-type" evidence="13">
    <location>
        <begin position="70"/>
        <end position="109"/>
    </location>
</feature>
<dbReference type="GO" id="GO:0005811">
    <property type="term" value="C:lipid droplet"/>
    <property type="evidence" value="ECO:0007669"/>
    <property type="project" value="UniProtKB-SubCell"/>
</dbReference>
<dbReference type="SUPFAM" id="SSF49599">
    <property type="entry name" value="TRAF domain-like"/>
    <property type="match status" value="3"/>
</dbReference>
<evidence type="ECO:0000256" key="12">
    <source>
        <dbReference type="PROSITE-ProRule" id="PRU00207"/>
    </source>
</evidence>
<dbReference type="Pfam" id="PF02176">
    <property type="entry name" value="zf-TRAF"/>
    <property type="match status" value="1"/>
</dbReference>